<reference evidence="2 3" key="1">
    <citation type="journal article" date="2024" name="Science">
        <title>Giant polyketide synthase enzymes in the biosynthesis of giant marine polyether toxins.</title>
        <authorList>
            <person name="Fallon T.R."/>
            <person name="Shende V.V."/>
            <person name="Wierzbicki I.H."/>
            <person name="Pendleton A.L."/>
            <person name="Watervoot N.F."/>
            <person name="Auber R.P."/>
            <person name="Gonzalez D.J."/>
            <person name="Wisecaver J.H."/>
            <person name="Moore B.S."/>
        </authorList>
    </citation>
    <scope>NUCLEOTIDE SEQUENCE [LARGE SCALE GENOMIC DNA]</scope>
    <source>
        <strain evidence="2 3">12B1</strain>
    </source>
</reference>
<gene>
    <name evidence="2" type="ORF">AB1Y20_003781</name>
</gene>
<feature type="signal peptide" evidence="1">
    <location>
        <begin position="1"/>
        <end position="21"/>
    </location>
</feature>
<name>A0AB34J5X0_PRYPA</name>
<dbReference type="PANTHER" id="PTHR33344">
    <property type="entry name" value="OS02G0761600 PROTEIN"/>
    <property type="match status" value="1"/>
</dbReference>
<keyword evidence="1" id="KW-0732">Signal</keyword>
<dbReference type="PANTHER" id="PTHR33344:SF1">
    <property type="entry name" value="OS06G0214100 PROTEIN"/>
    <property type="match status" value="1"/>
</dbReference>
<keyword evidence="3" id="KW-1185">Reference proteome</keyword>
<evidence type="ECO:0000313" key="2">
    <source>
        <dbReference type="EMBL" id="KAL1514694.1"/>
    </source>
</evidence>
<dbReference type="AlphaFoldDB" id="A0AB34J5X0"/>
<sequence>MAAALVALCLIMQSFVEDVASGRTRACSARRRAHCCGDGRCEGPETTANCMADCPGITTTSVCNEEPHSDSGGSAVVFGINHKTSSAQECCDKCMDHAAHPRNQKRPCNSWVFCPLPICWGLDTGWNHTFGECWFALPTPSTHAARVLLAHLHSNVSACAG</sequence>
<evidence type="ECO:0000256" key="1">
    <source>
        <dbReference type="SAM" id="SignalP"/>
    </source>
</evidence>
<evidence type="ECO:0000313" key="3">
    <source>
        <dbReference type="Proteomes" id="UP001515480"/>
    </source>
</evidence>
<organism evidence="2 3">
    <name type="scientific">Prymnesium parvum</name>
    <name type="common">Toxic golden alga</name>
    <dbReference type="NCBI Taxonomy" id="97485"/>
    <lineage>
        <taxon>Eukaryota</taxon>
        <taxon>Haptista</taxon>
        <taxon>Haptophyta</taxon>
        <taxon>Prymnesiophyceae</taxon>
        <taxon>Prymnesiales</taxon>
        <taxon>Prymnesiaceae</taxon>
        <taxon>Prymnesium</taxon>
    </lineage>
</organism>
<accession>A0AB34J5X0</accession>
<protein>
    <recommendedName>
        <fullName evidence="4">Apple domain-containing protein</fullName>
    </recommendedName>
</protein>
<evidence type="ECO:0008006" key="4">
    <source>
        <dbReference type="Google" id="ProtNLM"/>
    </source>
</evidence>
<comment type="caution">
    <text evidence="2">The sequence shown here is derived from an EMBL/GenBank/DDBJ whole genome shotgun (WGS) entry which is preliminary data.</text>
</comment>
<proteinExistence type="predicted"/>
<dbReference type="EMBL" id="JBGBPQ010000012">
    <property type="protein sequence ID" value="KAL1514694.1"/>
    <property type="molecule type" value="Genomic_DNA"/>
</dbReference>
<dbReference type="Proteomes" id="UP001515480">
    <property type="component" value="Unassembled WGS sequence"/>
</dbReference>
<feature type="chain" id="PRO_5044329081" description="Apple domain-containing protein" evidence="1">
    <location>
        <begin position="22"/>
        <end position="161"/>
    </location>
</feature>